<keyword evidence="1" id="KW-1003">Cell membrane</keyword>
<dbReference type="PATRIC" id="fig|1423747.3.peg.310"/>
<dbReference type="EMBL" id="AZEX01000070">
    <property type="protein sequence ID" value="KRL58432.1"/>
    <property type="molecule type" value="Genomic_DNA"/>
</dbReference>
<organism evidence="8 9">
    <name type="scientific">Latilactobacillus fuchuensis DSM 14340 = JCM 11249</name>
    <dbReference type="NCBI Taxonomy" id="1423747"/>
    <lineage>
        <taxon>Bacteria</taxon>
        <taxon>Bacillati</taxon>
        <taxon>Bacillota</taxon>
        <taxon>Bacilli</taxon>
        <taxon>Lactobacillales</taxon>
        <taxon>Lactobacillaceae</taxon>
        <taxon>Latilactobacillus</taxon>
    </lineage>
</organism>
<evidence type="ECO:0000256" key="1">
    <source>
        <dbReference type="ARBA" id="ARBA00022475"/>
    </source>
</evidence>
<reference evidence="8 9" key="1">
    <citation type="journal article" date="2015" name="Genome Announc.">
        <title>Expanding the biotechnology potential of lactobacilli through comparative genomics of 213 strains and associated genera.</title>
        <authorList>
            <person name="Sun Z."/>
            <person name="Harris H.M."/>
            <person name="McCann A."/>
            <person name="Guo C."/>
            <person name="Argimon S."/>
            <person name="Zhang W."/>
            <person name="Yang X."/>
            <person name="Jeffery I.B."/>
            <person name="Cooney J.C."/>
            <person name="Kagawa T.F."/>
            <person name="Liu W."/>
            <person name="Song Y."/>
            <person name="Salvetti E."/>
            <person name="Wrobel A."/>
            <person name="Rasinkangas P."/>
            <person name="Parkhill J."/>
            <person name="Rea M.C."/>
            <person name="O'Sullivan O."/>
            <person name="Ritari J."/>
            <person name="Douillard F.P."/>
            <person name="Paul Ross R."/>
            <person name="Yang R."/>
            <person name="Briner A.E."/>
            <person name="Felis G.E."/>
            <person name="de Vos W.M."/>
            <person name="Barrangou R."/>
            <person name="Klaenhammer T.R."/>
            <person name="Caufield P.W."/>
            <person name="Cui Y."/>
            <person name="Zhang H."/>
            <person name="O'Toole P.W."/>
        </authorList>
    </citation>
    <scope>NUCLEOTIDE SEQUENCE [LARGE SCALE GENOMIC DNA]</scope>
    <source>
        <strain evidence="8 9">DSM 14340</strain>
    </source>
</reference>
<keyword evidence="3 6" id="KW-1133">Transmembrane helix</keyword>
<feature type="transmembrane region" description="Helical" evidence="6">
    <location>
        <begin position="7"/>
        <end position="27"/>
    </location>
</feature>
<evidence type="ECO:0000259" key="7">
    <source>
        <dbReference type="Pfam" id="PF06305"/>
    </source>
</evidence>
<gene>
    <name evidence="8" type="ORF">FC69_GL000302</name>
</gene>
<sequence>MKKQGRLITVLGLALIVVIFAVLNVAPVAVNFGFAHVQWPLIIVIIVSLLIGAIITFLAATGSTLSQKKMHKQLTQELAKAQAEQAETVQKAVDAATAKAQKQFDQALADKEAEVHELHAKINQISQTSDHHNA</sequence>
<dbReference type="Proteomes" id="UP000051264">
    <property type="component" value="Unassembled WGS sequence"/>
</dbReference>
<dbReference type="PANTHER" id="PTHR41335">
    <property type="entry name" value="MEMBRANE PROTEIN-RELATED"/>
    <property type="match status" value="1"/>
</dbReference>
<keyword evidence="2 6" id="KW-0812">Transmembrane</keyword>
<evidence type="ECO:0000313" key="8">
    <source>
        <dbReference type="EMBL" id="KRL58432.1"/>
    </source>
</evidence>
<accession>A0A0R1RMH0</accession>
<dbReference type="STRING" id="1423747.FC69_GL000302"/>
<dbReference type="PANTHER" id="PTHR41335:SF1">
    <property type="entry name" value="MEMBRANE PROTEIN"/>
    <property type="match status" value="1"/>
</dbReference>
<evidence type="ECO:0000256" key="3">
    <source>
        <dbReference type="ARBA" id="ARBA00022989"/>
    </source>
</evidence>
<dbReference type="RefSeq" id="WP_025082360.1">
    <property type="nucleotide sequence ID" value="NZ_AZEX01000070.1"/>
</dbReference>
<keyword evidence="4 6" id="KW-0472">Membrane</keyword>
<protein>
    <recommendedName>
        <fullName evidence="7">Lipopolysaccharide assembly protein A domain-containing protein</fullName>
    </recommendedName>
</protein>
<dbReference type="OrthoDB" id="2326805at2"/>
<dbReference type="AlphaFoldDB" id="A0A0R1RMH0"/>
<evidence type="ECO:0000256" key="5">
    <source>
        <dbReference type="SAM" id="Coils"/>
    </source>
</evidence>
<proteinExistence type="predicted"/>
<dbReference type="eggNOG" id="COG5416">
    <property type="taxonomic scope" value="Bacteria"/>
</dbReference>
<dbReference type="Pfam" id="PF06305">
    <property type="entry name" value="LapA_dom"/>
    <property type="match status" value="1"/>
</dbReference>
<name>A0A0R1RMH0_9LACO</name>
<feature type="transmembrane region" description="Helical" evidence="6">
    <location>
        <begin position="39"/>
        <end position="60"/>
    </location>
</feature>
<evidence type="ECO:0000313" key="9">
    <source>
        <dbReference type="Proteomes" id="UP000051264"/>
    </source>
</evidence>
<dbReference type="InterPro" id="IPR010445">
    <property type="entry name" value="LapA_dom"/>
</dbReference>
<evidence type="ECO:0000256" key="6">
    <source>
        <dbReference type="SAM" id="Phobius"/>
    </source>
</evidence>
<feature type="domain" description="Lipopolysaccharide assembly protein A" evidence="7">
    <location>
        <begin position="24"/>
        <end position="85"/>
    </location>
</feature>
<comment type="caution">
    <text evidence="8">The sequence shown here is derived from an EMBL/GenBank/DDBJ whole genome shotgun (WGS) entry which is preliminary data.</text>
</comment>
<keyword evidence="5" id="KW-0175">Coiled coil</keyword>
<evidence type="ECO:0000256" key="4">
    <source>
        <dbReference type="ARBA" id="ARBA00023136"/>
    </source>
</evidence>
<evidence type="ECO:0000256" key="2">
    <source>
        <dbReference type="ARBA" id="ARBA00022692"/>
    </source>
</evidence>
<dbReference type="GO" id="GO:0005886">
    <property type="term" value="C:plasma membrane"/>
    <property type="evidence" value="ECO:0007669"/>
    <property type="project" value="InterPro"/>
</dbReference>
<feature type="coiled-coil region" evidence="5">
    <location>
        <begin position="71"/>
        <end position="128"/>
    </location>
</feature>